<proteinExistence type="inferred from homology"/>
<protein>
    <recommendedName>
        <fullName evidence="8">EGF-like domain-containing protein</fullName>
    </recommendedName>
</protein>
<dbReference type="FunFam" id="2.10.25.10:FF:000038">
    <property type="entry name" value="Fibrillin 2"/>
    <property type="match status" value="2"/>
</dbReference>
<dbReference type="Gene3D" id="2.10.25.10">
    <property type="entry name" value="Laminin"/>
    <property type="match status" value="2"/>
</dbReference>
<dbReference type="InterPro" id="IPR009030">
    <property type="entry name" value="Growth_fac_rcpt_cys_sf"/>
</dbReference>
<evidence type="ECO:0000256" key="4">
    <source>
        <dbReference type="ARBA" id="ARBA00022737"/>
    </source>
</evidence>
<evidence type="ECO:0000256" key="2">
    <source>
        <dbReference type="ARBA" id="ARBA00022536"/>
    </source>
</evidence>
<dbReference type="SMART" id="SM00179">
    <property type="entry name" value="EGF_CA"/>
    <property type="match status" value="2"/>
</dbReference>
<evidence type="ECO:0000256" key="3">
    <source>
        <dbReference type="ARBA" id="ARBA00022729"/>
    </source>
</evidence>
<dbReference type="InterPro" id="IPR000152">
    <property type="entry name" value="EGF-type_Asp/Asn_hydroxyl_site"/>
</dbReference>
<evidence type="ECO:0000259" key="8">
    <source>
        <dbReference type="PROSITE" id="PS50026"/>
    </source>
</evidence>
<dbReference type="AlphaFoldDB" id="A7RU36"/>
<gene>
    <name evidence="9" type="ORF">NEMVEDRAFT_v1g202189</name>
</gene>
<keyword evidence="2 7" id="KW-0245">EGF-like domain</keyword>
<feature type="disulfide bond" evidence="7">
    <location>
        <begin position="70"/>
        <end position="79"/>
    </location>
</feature>
<dbReference type="HOGENOM" id="CLU_1697619_0_0_1"/>
<dbReference type="SMART" id="SM00181">
    <property type="entry name" value="EGF"/>
    <property type="match status" value="2"/>
</dbReference>
<evidence type="ECO:0000256" key="6">
    <source>
        <dbReference type="ARBA" id="ARBA00023180"/>
    </source>
</evidence>
<organism evidence="9 10">
    <name type="scientific">Nematostella vectensis</name>
    <name type="common">Starlet sea anemone</name>
    <dbReference type="NCBI Taxonomy" id="45351"/>
    <lineage>
        <taxon>Eukaryota</taxon>
        <taxon>Metazoa</taxon>
        <taxon>Cnidaria</taxon>
        <taxon>Anthozoa</taxon>
        <taxon>Hexacorallia</taxon>
        <taxon>Actiniaria</taxon>
        <taxon>Edwardsiidae</taxon>
        <taxon>Nematostella</taxon>
    </lineage>
</organism>
<evidence type="ECO:0000313" key="10">
    <source>
        <dbReference type="Proteomes" id="UP000001593"/>
    </source>
</evidence>
<dbReference type="Pfam" id="PF12947">
    <property type="entry name" value="EGF_3"/>
    <property type="match status" value="1"/>
</dbReference>
<feature type="domain" description="EGF-like" evidence="8">
    <location>
        <begin position="81"/>
        <end position="121"/>
    </location>
</feature>
<comment type="caution">
    <text evidence="7">Lacks conserved residue(s) required for the propagation of feature annotation.</text>
</comment>
<dbReference type="PANTHER" id="PTHR24042">
    <property type="entry name" value="NEL HOMOLOG"/>
    <property type="match status" value="1"/>
</dbReference>
<dbReference type="PROSITE" id="PS00010">
    <property type="entry name" value="ASX_HYDROXYL"/>
    <property type="match status" value="2"/>
</dbReference>
<dbReference type="Proteomes" id="UP000001593">
    <property type="component" value="Unassembled WGS sequence"/>
</dbReference>
<comment type="similarity">
    <text evidence="1">Belongs to the EGF domain peptide family.</text>
</comment>
<dbReference type="InterPro" id="IPR051586">
    <property type="entry name" value="PKC-binding_NELL"/>
</dbReference>
<name>A7RU36_NEMVE</name>
<dbReference type="CDD" id="cd00054">
    <property type="entry name" value="EGF_CA"/>
    <property type="match status" value="2"/>
</dbReference>
<dbReference type="GO" id="GO:0005509">
    <property type="term" value="F:calcium ion binding"/>
    <property type="evidence" value="ECO:0007669"/>
    <property type="project" value="InterPro"/>
</dbReference>
<accession>A7RU36</accession>
<dbReference type="PROSITE" id="PS50026">
    <property type="entry name" value="EGF_3"/>
    <property type="match status" value="2"/>
</dbReference>
<keyword evidence="3" id="KW-0732">Signal</keyword>
<dbReference type="InterPro" id="IPR049883">
    <property type="entry name" value="NOTCH1_EGF-like"/>
</dbReference>
<evidence type="ECO:0000256" key="1">
    <source>
        <dbReference type="ARBA" id="ARBA00006373"/>
    </source>
</evidence>
<dbReference type="SUPFAM" id="SSF57184">
    <property type="entry name" value="Growth factor receptor domain"/>
    <property type="match status" value="1"/>
</dbReference>
<keyword evidence="10" id="KW-1185">Reference proteome</keyword>
<dbReference type="InterPro" id="IPR024731">
    <property type="entry name" value="NELL2-like_EGF"/>
</dbReference>
<dbReference type="InParanoid" id="A7RU36"/>
<evidence type="ECO:0000313" key="9">
    <source>
        <dbReference type="EMBL" id="EDO45017.1"/>
    </source>
</evidence>
<dbReference type="Pfam" id="PF07645">
    <property type="entry name" value="EGF_CA"/>
    <property type="match status" value="1"/>
</dbReference>
<dbReference type="eggNOG" id="KOG1217">
    <property type="taxonomic scope" value="Eukaryota"/>
</dbReference>
<reference evidence="9 10" key="1">
    <citation type="journal article" date="2007" name="Science">
        <title>Sea anemone genome reveals ancestral eumetazoan gene repertoire and genomic organization.</title>
        <authorList>
            <person name="Putnam N.H."/>
            <person name="Srivastava M."/>
            <person name="Hellsten U."/>
            <person name="Dirks B."/>
            <person name="Chapman J."/>
            <person name="Salamov A."/>
            <person name="Terry A."/>
            <person name="Shapiro H."/>
            <person name="Lindquist E."/>
            <person name="Kapitonov V.V."/>
            <person name="Jurka J."/>
            <person name="Genikhovich G."/>
            <person name="Grigoriev I.V."/>
            <person name="Lucas S.M."/>
            <person name="Steele R.E."/>
            <person name="Finnerty J.R."/>
            <person name="Technau U."/>
            <person name="Martindale M.Q."/>
            <person name="Rokhsar D.S."/>
        </authorList>
    </citation>
    <scope>NUCLEOTIDE SEQUENCE [LARGE SCALE GENOMIC DNA]</scope>
    <source>
        <strain evidence="10">CH2 X CH6</strain>
    </source>
</reference>
<dbReference type="InterPro" id="IPR018097">
    <property type="entry name" value="EGF_Ca-bd_CS"/>
</dbReference>
<dbReference type="PROSITE" id="PS00022">
    <property type="entry name" value="EGF_1"/>
    <property type="match status" value="1"/>
</dbReference>
<feature type="domain" description="EGF-like" evidence="8">
    <location>
        <begin position="42"/>
        <end position="80"/>
    </location>
</feature>
<dbReference type="InterPro" id="IPR000742">
    <property type="entry name" value="EGF"/>
</dbReference>
<dbReference type="PROSITE" id="PS01187">
    <property type="entry name" value="EGF_CA"/>
    <property type="match status" value="1"/>
</dbReference>
<keyword evidence="6" id="KW-0325">Glycoprotein</keyword>
<evidence type="ECO:0000256" key="5">
    <source>
        <dbReference type="ARBA" id="ARBA00023157"/>
    </source>
</evidence>
<dbReference type="PROSITE" id="PS01186">
    <property type="entry name" value="EGF_2"/>
    <property type="match status" value="2"/>
</dbReference>
<keyword evidence="5 7" id="KW-1015">Disulfide bond</keyword>
<keyword evidence="4" id="KW-0677">Repeat</keyword>
<evidence type="ECO:0000256" key="7">
    <source>
        <dbReference type="PROSITE-ProRule" id="PRU00076"/>
    </source>
</evidence>
<sequence>MPYACPAMKITMQGRRADVCLGTQGMDSPATGFIGEGDLCTDIDECHQKAHLCNKNALCHNIPGSYKCMCLKGYHGDDCHDANECERGEHTCSKNAMCINTSGSYECVCNDGYRGNGTICEIPSPGKRHNAGDHHRLDGYLFVHIVIFYLFIGCW</sequence>
<dbReference type="InterPro" id="IPR001881">
    <property type="entry name" value="EGF-like_Ca-bd_dom"/>
</dbReference>
<dbReference type="STRING" id="45351.A7RU36"/>
<dbReference type="EMBL" id="DS469539">
    <property type="protein sequence ID" value="EDO45017.1"/>
    <property type="molecule type" value="Genomic_DNA"/>
</dbReference>
<dbReference type="PANTHER" id="PTHR24042:SF5">
    <property type="entry name" value="EGF-LIKE CALCIUM-BINDING DOMAIN-CONTAINING PROTEIN"/>
    <property type="match status" value="1"/>
</dbReference>